<comment type="caution">
    <text evidence="2">The sequence shown here is derived from an EMBL/GenBank/DDBJ whole genome shotgun (WGS) entry which is preliminary data.</text>
</comment>
<feature type="region of interest" description="Disordered" evidence="1">
    <location>
        <begin position="1"/>
        <end position="42"/>
    </location>
</feature>
<feature type="compositionally biased region" description="Basic and acidic residues" evidence="1">
    <location>
        <begin position="13"/>
        <end position="24"/>
    </location>
</feature>
<dbReference type="EMBL" id="BEZZ01040456">
    <property type="protein sequence ID" value="GCC40785.1"/>
    <property type="molecule type" value="Genomic_DNA"/>
</dbReference>
<sequence length="42" mass="4725">VEEELMSQQKKMKGTEDELDKLSEGLKNAQEKLQASEKTASD</sequence>
<keyword evidence="3" id="KW-1185">Reference proteome</keyword>
<protein>
    <submittedName>
        <fullName evidence="2">Uncharacterized protein</fullName>
    </submittedName>
</protein>
<dbReference type="OrthoDB" id="128924at2759"/>
<dbReference type="SUPFAM" id="SSF57997">
    <property type="entry name" value="Tropomyosin"/>
    <property type="match status" value="1"/>
</dbReference>
<dbReference type="SMR" id="A0A401TDT1"/>
<feature type="non-terminal residue" evidence="2">
    <location>
        <position position="1"/>
    </location>
</feature>
<proteinExistence type="predicted"/>
<dbReference type="STRING" id="137246.A0A401TDT1"/>
<organism evidence="2 3">
    <name type="scientific">Chiloscyllium punctatum</name>
    <name type="common">Brownbanded bambooshark</name>
    <name type="synonym">Hemiscyllium punctatum</name>
    <dbReference type="NCBI Taxonomy" id="137246"/>
    <lineage>
        <taxon>Eukaryota</taxon>
        <taxon>Metazoa</taxon>
        <taxon>Chordata</taxon>
        <taxon>Craniata</taxon>
        <taxon>Vertebrata</taxon>
        <taxon>Chondrichthyes</taxon>
        <taxon>Elasmobranchii</taxon>
        <taxon>Galeomorphii</taxon>
        <taxon>Galeoidea</taxon>
        <taxon>Orectolobiformes</taxon>
        <taxon>Hemiscylliidae</taxon>
        <taxon>Chiloscyllium</taxon>
    </lineage>
</organism>
<evidence type="ECO:0000256" key="1">
    <source>
        <dbReference type="SAM" id="MobiDB-lite"/>
    </source>
</evidence>
<dbReference type="Gene3D" id="1.20.5.340">
    <property type="match status" value="1"/>
</dbReference>
<name>A0A401TDT1_CHIPU</name>
<feature type="compositionally biased region" description="Polar residues" evidence="1">
    <location>
        <begin position="31"/>
        <end position="42"/>
    </location>
</feature>
<feature type="non-terminal residue" evidence="2">
    <location>
        <position position="42"/>
    </location>
</feature>
<accession>A0A401TDT1</accession>
<reference evidence="2 3" key="1">
    <citation type="journal article" date="2018" name="Nat. Ecol. Evol.">
        <title>Shark genomes provide insights into elasmobranch evolution and the origin of vertebrates.</title>
        <authorList>
            <person name="Hara Y"/>
            <person name="Yamaguchi K"/>
            <person name="Onimaru K"/>
            <person name="Kadota M"/>
            <person name="Koyanagi M"/>
            <person name="Keeley SD"/>
            <person name="Tatsumi K"/>
            <person name="Tanaka K"/>
            <person name="Motone F"/>
            <person name="Kageyama Y"/>
            <person name="Nozu R"/>
            <person name="Adachi N"/>
            <person name="Nishimura O"/>
            <person name="Nakagawa R"/>
            <person name="Tanegashima C"/>
            <person name="Kiyatake I"/>
            <person name="Matsumoto R"/>
            <person name="Murakumo K"/>
            <person name="Nishida K"/>
            <person name="Terakita A"/>
            <person name="Kuratani S"/>
            <person name="Sato K"/>
            <person name="Hyodo S Kuraku.S."/>
        </authorList>
    </citation>
    <scope>NUCLEOTIDE SEQUENCE [LARGE SCALE GENOMIC DNA]</scope>
</reference>
<dbReference type="Proteomes" id="UP000287033">
    <property type="component" value="Unassembled WGS sequence"/>
</dbReference>
<evidence type="ECO:0000313" key="2">
    <source>
        <dbReference type="EMBL" id="GCC40785.1"/>
    </source>
</evidence>
<evidence type="ECO:0000313" key="3">
    <source>
        <dbReference type="Proteomes" id="UP000287033"/>
    </source>
</evidence>
<gene>
    <name evidence="2" type="ORF">chiPu_0024481</name>
</gene>
<dbReference type="AlphaFoldDB" id="A0A401TDT1"/>